<keyword evidence="2 5" id="KW-0808">Transferase</keyword>
<dbReference type="SUPFAM" id="SSF56235">
    <property type="entry name" value="N-terminal nucleophile aminohydrolases (Ntn hydrolases)"/>
    <property type="match status" value="1"/>
</dbReference>
<evidence type="ECO:0000256" key="4">
    <source>
        <dbReference type="ARBA" id="ARBA00023145"/>
    </source>
</evidence>
<dbReference type="GO" id="GO:0016740">
    <property type="term" value="F:transferase activity"/>
    <property type="evidence" value="ECO:0007669"/>
    <property type="project" value="UniProtKB-KW"/>
</dbReference>
<dbReference type="EMBL" id="WIND01000001">
    <property type="protein sequence ID" value="MSU88134.1"/>
    <property type="molecule type" value="Genomic_DNA"/>
</dbReference>
<dbReference type="GO" id="GO:0016787">
    <property type="term" value="F:hydrolase activity"/>
    <property type="evidence" value="ECO:0007669"/>
    <property type="project" value="UniProtKB-KW"/>
</dbReference>
<evidence type="ECO:0000313" key="6">
    <source>
        <dbReference type="Proteomes" id="UP000474957"/>
    </source>
</evidence>
<keyword evidence="4" id="KW-0865">Zymogen</keyword>
<evidence type="ECO:0000313" key="5">
    <source>
        <dbReference type="EMBL" id="MSU88134.1"/>
    </source>
</evidence>
<accession>A0A6L5YWV1</accession>
<name>A0A6L5YWV1_9RHOB</name>
<protein>
    <submittedName>
        <fullName evidence="5">Gamma-glutamyltransferase</fullName>
    </submittedName>
</protein>
<dbReference type="InterPro" id="IPR051792">
    <property type="entry name" value="GGT_bact"/>
</dbReference>
<dbReference type="InterPro" id="IPR043137">
    <property type="entry name" value="GGT_ssub_C"/>
</dbReference>
<dbReference type="PRINTS" id="PR01210">
    <property type="entry name" value="GGTRANSPTASE"/>
</dbReference>
<organism evidence="5 6">
    <name type="scientific">Halovulum marinum</name>
    <dbReference type="NCBI Taxonomy" id="2662447"/>
    <lineage>
        <taxon>Bacteria</taxon>
        <taxon>Pseudomonadati</taxon>
        <taxon>Pseudomonadota</taxon>
        <taxon>Alphaproteobacteria</taxon>
        <taxon>Rhodobacterales</taxon>
        <taxon>Paracoccaceae</taxon>
        <taxon>Halovulum</taxon>
    </lineage>
</organism>
<dbReference type="Gene3D" id="3.60.20.40">
    <property type="match status" value="1"/>
</dbReference>
<dbReference type="InterPro" id="IPR029055">
    <property type="entry name" value="Ntn_hydrolases_N"/>
</dbReference>
<proteinExistence type="inferred from homology"/>
<sequence length="499" mass="51510">MTYAVATGHALTTEAAEQILRAGGSAVDACIAAACTAFVAEPVLAQPLGGGFLMLAPGAGAPHVLDAFVQTPRRRRPEGELDLATITVDFGTATQDFHIGAGTVATPTLIPALFEAHDRHGRMPWADLVAHAAQHARAGVTVTAFQAEVAGLVAPILTADADVSALCAPGGKPAAEGTVQCNPQLADVLEVLAAEGPRFFTEGEVGQGLTALPGSHLTGEDLRHARHAWRPALTLRRQGHDIALNPPPSLGGVQIALALSALPRAPRPVLVARALAEVARLRADLDIDRQPDRAGALLLDPDRVAHLRRLLASHTPALRGTTHISVIAADGSGAALSLSNGEGCGRLIPGTGIQPNNMLGEEDLSPDGPVGWVPDRRLASMMCPTAMRGDDGTLTLLGSGGSNRIRSALATTLLALVDAGLPPDAAVAAPRMHVENGNLSFEGLGADGRREALLAEWPQATVWDRPAMYFGGVHIARRDRRGGVQAAGDPRRAGAAASG</sequence>
<comment type="similarity">
    <text evidence="1">Belongs to the gamma-glutamyltransferase family.</text>
</comment>
<dbReference type="PANTHER" id="PTHR43199:SF1">
    <property type="entry name" value="GLUTATHIONE HYDROLASE PROENZYME"/>
    <property type="match status" value="1"/>
</dbReference>
<reference evidence="5 6" key="1">
    <citation type="submission" date="2019-10" db="EMBL/GenBank/DDBJ databases">
        <title>Cognatihalovulum marinum gen. nov. sp. nov., a new member of the family Rhodobacteraceae isolated from deep seawater of the Northwest Indian Ocean.</title>
        <authorList>
            <person name="Ruan C."/>
            <person name="Wang J."/>
            <person name="Zheng X."/>
            <person name="Song L."/>
            <person name="Zhu Y."/>
            <person name="Huang Y."/>
            <person name="Lu Z."/>
            <person name="Du W."/>
            <person name="Huang L."/>
            <person name="Dai X."/>
        </authorList>
    </citation>
    <scope>NUCLEOTIDE SEQUENCE [LARGE SCALE GENOMIC DNA]</scope>
    <source>
        <strain evidence="5 6">2CG4</strain>
    </source>
</reference>
<evidence type="ECO:0000256" key="1">
    <source>
        <dbReference type="ARBA" id="ARBA00009381"/>
    </source>
</evidence>
<dbReference type="Proteomes" id="UP000474957">
    <property type="component" value="Unassembled WGS sequence"/>
</dbReference>
<dbReference type="PANTHER" id="PTHR43199">
    <property type="entry name" value="GLUTATHIONE HYDROLASE"/>
    <property type="match status" value="1"/>
</dbReference>
<evidence type="ECO:0000256" key="2">
    <source>
        <dbReference type="ARBA" id="ARBA00022679"/>
    </source>
</evidence>
<dbReference type="Pfam" id="PF01019">
    <property type="entry name" value="G_glu_transpept"/>
    <property type="match status" value="1"/>
</dbReference>
<evidence type="ECO:0000256" key="3">
    <source>
        <dbReference type="ARBA" id="ARBA00022801"/>
    </source>
</evidence>
<keyword evidence="6" id="KW-1185">Reference proteome</keyword>
<comment type="caution">
    <text evidence="5">The sequence shown here is derived from an EMBL/GenBank/DDBJ whole genome shotgun (WGS) entry which is preliminary data.</text>
</comment>
<keyword evidence="3" id="KW-0378">Hydrolase</keyword>
<dbReference type="RefSeq" id="WP_154443916.1">
    <property type="nucleotide sequence ID" value="NZ_WIND01000001.1"/>
</dbReference>
<gene>
    <name evidence="5" type="ORF">GE300_00715</name>
</gene>
<dbReference type="AlphaFoldDB" id="A0A6L5YWV1"/>